<evidence type="ECO:0000256" key="11">
    <source>
        <dbReference type="ARBA" id="ARBA00050938"/>
    </source>
</evidence>
<evidence type="ECO:0000256" key="12">
    <source>
        <dbReference type="ARBA" id="ARBA00051293"/>
    </source>
</evidence>
<dbReference type="PROSITE" id="PS00166">
    <property type="entry name" value="ENOYL_COA_HYDRATASE"/>
    <property type="match status" value="1"/>
</dbReference>
<comment type="subunit">
    <text evidence="4">Homotrimer.</text>
</comment>
<dbReference type="PANTHER" id="PTHR11941">
    <property type="entry name" value="ENOYL-COA HYDRATASE-RELATED"/>
    <property type="match status" value="1"/>
</dbReference>
<dbReference type="SUPFAM" id="SSF52096">
    <property type="entry name" value="ClpP/crotonase"/>
    <property type="match status" value="1"/>
</dbReference>
<evidence type="ECO:0000313" key="20">
    <source>
        <dbReference type="Proteomes" id="UP001295423"/>
    </source>
</evidence>
<evidence type="ECO:0000256" key="18">
    <source>
        <dbReference type="RuleBase" id="RU003707"/>
    </source>
</evidence>
<comment type="subcellular location">
    <subcellularLocation>
        <location evidence="1">Mitochondrion matrix</location>
    </subcellularLocation>
</comment>
<accession>A0AAD2GBR5</accession>
<evidence type="ECO:0000256" key="2">
    <source>
        <dbReference type="ARBA" id="ARBA00005005"/>
    </source>
</evidence>
<dbReference type="Proteomes" id="UP001295423">
    <property type="component" value="Unassembled WGS sequence"/>
</dbReference>
<dbReference type="GO" id="GO:0005759">
    <property type="term" value="C:mitochondrial matrix"/>
    <property type="evidence" value="ECO:0007669"/>
    <property type="project" value="UniProtKB-SubCell"/>
</dbReference>
<keyword evidence="6" id="KW-0809">Transit peptide</keyword>
<gene>
    <name evidence="19" type="ORF">CYCCA115_LOCUS23438</name>
</gene>
<dbReference type="InterPro" id="IPR018376">
    <property type="entry name" value="Enoyl-CoA_hyd/isom_CS"/>
</dbReference>
<evidence type="ECO:0000256" key="1">
    <source>
        <dbReference type="ARBA" id="ARBA00004305"/>
    </source>
</evidence>
<evidence type="ECO:0000313" key="19">
    <source>
        <dbReference type="EMBL" id="CAJ1968874.1"/>
    </source>
</evidence>
<dbReference type="EMBL" id="CAKOGP040002413">
    <property type="protein sequence ID" value="CAJ1968874.1"/>
    <property type="molecule type" value="Genomic_DNA"/>
</dbReference>
<comment type="catalytic activity">
    <reaction evidence="13">
        <text>(3Z)-dodecenoyl-CoA = (2E)-dodecenoyl-CoA</text>
        <dbReference type="Rhea" id="RHEA:23716"/>
        <dbReference type="ChEBI" id="CHEBI:57330"/>
        <dbReference type="ChEBI" id="CHEBI:58543"/>
        <dbReference type="EC" id="5.3.3.8"/>
    </reaction>
    <physiologicalReaction direction="left-to-right" evidence="13">
        <dbReference type="Rhea" id="RHEA:23717"/>
    </physiologicalReaction>
</comment>
<evidence type="ECO:0000256" key="13">
    <source>
        <dbReference type="ARBA" id="ARBA00052376"/>
    </source>
</evidence>
<comment type="caution">
    <text evidence="19">The sequence shown here is derived from an EMBL/GenBank/DDBJ whole genome shotgun (WGS) entry which is preliminary data.</text>
</comment>
<evidence type="ECO:0000256" key="17">
    <source>
        <dbReference type="ARBA" id="ARBA00083575"/>
    </source>
</evidence>
<comment type="similarity">
    <text evidence="3 18">Belongs to the enoyl-CoA hydratase/isomerase family.</text>
</comment>
<evidence type="ECO:0000256" key="14">
    <source>
        <dbReference type="ARBA" id="ARBA00052542"/>
    </source>
</evidence>
<comment type="catalytic activity">
    <reaction evidence="14">
        <text>(3Z)-octenoyl-CoA = (2E)-octenoyl-CoA</text>
        <dbReference type="Rhea" id="RHEA:46044"/>
        <dbReference type="ChEBI" id="CHEBI:62242"/>
        <dbReference type="ChEBI" id="CHEBI:85640"/>
    </reaction>
    <physiologicalReaction direction="left-to-right" evidence="14">
        <dbReference type="Rhea" id="RHEA:46045"/>
    </physiologicalReaction>
</comment>
<dbReference type="Gene3D" id="6.10.250.170">
    <property type="match status" value="1"/>
</dbReference>
<evidence type="ECO:0000256" key="9">
    <source>
        <dbReference type="ARBA" id="ARBA00023128"/>
    </source>
</evidence>
<dbReference type="Pfam" id="PF00378">
    <property type="entry name" value="ECH_1"/>
    <property type="match status" value="1"/>
</dbReference>
<evidence type="ECO:0000256" key="7">
    <source>
        <dbReference type="ARBA" id="ARBA00022990"/>
    </source>
</evidence>
<dbReference type="InterPro" id="IPR001753">
    <property type="entry name" value="Enoyl-CoA_hydra/iso"/>
</dbReference>
<dbReference type="GO" id="GO:0006635">
    <property type="term" value="P:fatty acid beta-oxidation"/>
    <property type="evidence" value="ECO:0007669"/>
    <property type="project" value="TreeGrafter"/>
</dbReference>
<keyword evidence="20" id="KW-1185">Reference proteome</keyword>
<evidence type="ECO:0000256" key="4">
    <source>
        <dbReference type="ARBA" id="ARBA00011233"/>
    </source>
</evidence>
<organism evidence="19 20">
    <name type="scientific">Cylindrotheca closterium</name>
    <dbReference type="NCBI Taxonomy" id="2856"/>
    <lineage>
        <taxon>Eukaryota</taxon>
        <taxon>Sar</taxon>
        <taxon>Stramenopiles</taxon>
        <taxon>Ochrophyta</taxon>
        <taxon>Bacillariophyta</taxon>
        <taxon>Bacillariophyceae</taxon>
        <taxon>Bacillariophycidae</taxon>
        <taxon>Bacillariales</taxon>
        <taxon>Bacillariaceae</taxon>
        <taxon>Cylindrotheca</taxon>
    </lineage>
</organism>
<evidence type="ECO:0000256" key="5">
    <source>
        <dbReference type="ARBA" id="ARBA00022832"/>
    </source>
</evidence>
<dbReference type="Gene3D" id="3.90.226.10">
    <property type="entry name" value="2-enoyl-CoA Hydratase, Chain A, domain 1"/>
    <property type="match status" value="1"/>
</dbReference>
<comment type="function">
    <text evidence="15">Key enzyme of fatty acid beta-oxidation. Able to isomerize both 3-cis (3Z) and 3-trans (3E) double bonds into the 2-trans (2E) form in a range of enoyl-CoA species, with a preference for (3Z)-enoyl-CoAs over (3E)-enoyl-CoAs. The catalytic efficiency of this enzyme is not affected by the fatty acyl chain length.</text>
</comment>
<evidence type="ECO:0000256" key="16">
    <source>
        <dbReference type="ARBA" id="ARBA00068317"/>
    </source>
</evidence>
<keyword evidence="5" id="KW-0276">Fatty acid metabolism</keyword>
<keyword evidence="8" id="KW-0443">Lipid metabolism</keyword>
<dbReference type="GO" id="GO:0004165">
    <property type="term" value="F:delta(3)-delta(2)-enoyl-CoA isomerase activity"/>
    <property type="evidence" value="ECO:0007669"/>
    <property type="project" value="UniProtKB-EC"/>
</dbReference>
<evidence type="ECO:0000256" key="8">
    <source>
        <dbReference type="ARBA" id="ARBA00023098"/>
    </source>
</evidence>
<comment type="catalytic activity">
    <reaction evidence="11">
        <text>(3Z)-decenoyl-CoA = (2E)-decenoyl-CoA</text>
        <dbReference type="Rhea" id="RHEA:77195"/>
        <dbReference type="ChEBI" id="CHEBI:61406"/>
        <dbReference type="ChEBI" id="CHEBI:195601"/>
    </reaction>
    <physiologicalReaction direction="left-to-right" evidence="11">
        <dbReference type="Rhea" id="RHEA:77196"/>
    </physiologicalReaction>
</comment>
<comment type="pathway">
    <text evidence="2">Lipid metabolism; fatty acid beta-oxidation.</text>
</comment>
<dbReference type="PANTHER" id="PTHR11941:SF45">
    <property type="entry name" value="ENOYL-COA DELTA ISOMERASE 1, MITOCHONDRIAL"/>
    <property type="match status" value="1"/>
</dbReference>
<evidence type="ECO:0000256" key="3">
    <source>
        <dbReference type="ARBA" id="ARBA00005254"/>
    </source>
</evidence>
<keyword evidence="9" id="KW-0496">Mitochondrion</keyword>
<dbReference type="InterPro" id="IPR029045">
    <property type="entry name" value="ClpP/crotonase-like_dom_sf"/>
</dbReference>
<keyword evidence="7" id="KW-0007">Acetylation</keyword>
<keyword evidence="10" id="KW-0413">Isomerase</keyword>
<evidence type="ECO:0000256" key="6">
    <source>
        <dbReference type="ARBA" id="ARBA00022946"/>
    </source>
</evidence>
<name>A0AAD2GBR5_9STRA</name>
<dbReference type="FunFam" id="3.90.226.10:FF:000034">
    <property type="entry name" value="Enoyl-CoA delta isomerase 1"/>
    <property type="match status" value="1"/>
</dbReference>
<proteinExistence type="inferred from homology"/>
<dbReference type="AlphaFoldDB" id="A0AAD2GBR5"/>
<evidence type="ECO:0000256" key="15">
    <source>
        <dbReference type="ARBA" id="ARBA00056147"/>
    </source>
</evidence>
<protein>
    <recommendedName>
        <fullName evidence="16">Enoyl-CoA delta isomerase 1, mitochondrial</fullName>
    </recommendedName>
    <alternativeName>
        <fullName evidence="17">3,2-trans-enoyl-CoA isomerase</fullName>
    </alternativeName>
</protein>
<sequence>MMFQQSSRSLLDASKKSSSFRWTSSVGRTFSSRSPQDWVTTEETDDPSIAILKMNRAPANTLSLEMCTEISKAIKELESNKKTQAVILTSSLPTIFSAGLDLTELHNPDKDRLPAFWGAFQQLYFDLYGSRLATIGAINGHAPAAGCMLALSCDYRIMSKGNIGLNESKLGICAPPWLGQQFIDTIGLRKAELALNMGTLFDTKAALDIGLIDEIVGEDDVMDVAKTRASQWVAIPAPARVACKELTRGRQLNELKENRKQDVDHFCSFVNQEAMQRNLGFYFEQLAKRKK</sequence>
<dbReference type="CDD" id="cd06558">
    <property type="entry name" value="crotonase-like"/>
    <property type="match status" value="1"/>
</dbReference>
<evidence type="ECO:0000256" key="10">
    <source>
        <dbReference type="ARBA" id="ARBA00023235"/>
    </source>
</evidence>
<reference evidence="19" key="1">
    <citation type="submission" date="2023-08" db="EMBL/GenBank/DDBJ databases">
        <authorList>
            <person name="Audoor S."/>
            <person name="Bilcke G."/>
        </authorList>
    </citation>
    <scope>NUCLEOTIDE SEQUENCE</scope>
</reference>
<comment type="catalytic activity">
    <reaction evidence="12">
        <text>(2E)-tetradecenoyl-CoA = (3Z)-tetradecenoyl-CoA</text>
        <dbReference type="Rhea" id="RHEA:29847"/>
        <dbReference type="ChEBI" id="CHEBI:61405"/>
        <dbReference type="ChEBI" id="CHEBI:61968"/>
    </reaction>
    <physiologicalReaction direction="right-to-left" evidence="12">
        <dbReference type="Rhea" id="RHEA:29849"/>
    </physiologicalReaction>
</comment>